<dbReference type="SUPFAM" id="SSF48452">
    <property type="entry name" value="TPR-like"/>
    <property type="match status" value="1"/>
</dbReference>
<evidence type="ECO:0000313" key="3">
    <source>
        <dbReference type="Proteomes" id="UP000734854"/>
    </source>
</evidence>
<proteinExistence type="predicted"/>
<comment type="caution">
    <text evidence="2">The sequence shown here is derived from an EMBL/GenBank/DDBJ whole genome shotgun (WGS) entry which is preliminary data.</text>
</comment>
<dbReference type="PANTHER" id="PTHR26312:SF194">
    <property type="entry name" value="OS01G0506200 PROTEIN"/>
    <property type="match status" value="1"/>
</dbReference>
<dbReference type="PROSITE" id="PS50005">
    <property type="entry name" value="TPR"/>
    <property type="match status" value="1"/>
</dbReference>
<sequence length="407" mass="45859">MIPPRPAVANGREELLALINNGREEEARVWNDRNIAPNERLMLDEGFLFLYSPPEQVKLNPSLADAWLSLGNCIWKKGDLPSAKNCFSLSLSKGPNKKILCQLSMLERSMAQGKHTIPWLFLQLKNTLLIYFTMKHTGTENKAASIEESITHAREAVQLDIRDGNSWYNLGNACLTSFFVTGTWDHAKLQQALKAYQNAEKDALMHSNPDLYFNCASANKYLENYERALHGFEAASLRDPGLNAESEAQKIVSLLEKIESSMKVMTRAKRLASLVSSLDEISLKSSHRKVSINTLKEGLNKAVAVIGKILLFIKHEDIAPFIIYYYAFQEKDALMHSNPDLYFNCASANKYLENYERALHGFEAASLRDPGLNAESEAQKIVSLLEKIESSMKVTYSFMLRRLSDIG</sequence>
<dbReference type="SMART" id="SM00028">
    <property type="entry name" value="TPR"/>
    <property type="match status" value="3"/>
</dbReference>
<dbReference type="AlphaFoldDB" id="A0A8J5LQC7"/>
<evidence type="ECO:0000256" key="1">
    <source>
        <dbReference type="PROSITE-ProRule" id="PRU00339"/>
    </source>
</evidence>
<gene>
    <name evidence="2" type="ORF">ZIOFF_015547</name>
</gene>
<accession>A0A8J5LQC7</accession>
<dbReference type="Proteomes" id="UP000734854">
    <property type="component" value="Unassembled WGS sequence"/>
</dbReference>
<dbReference type="InterPro" id="IPR038645">
    <property type="entry name" value="TTC5_OB_sf"/>
</dbReference>
<dbReference type="EMBL" id="JACMSC010000004">
    <property type="protein sequence ID" value="KAG6525585.1"/>
    <property type="molecule type" value="Genomic_DNA"/>
</dbReference>
<dbReference type="InterPro" id="IPR011990">
    <property type="entry name" value="TPR-like_helical_dom_sf"/>
</dbReference>
<feature type="repeat" description="TPR" evidence="1">
    <location>
        <begin position="64"/>
        <end position="97"/>
    </location>
</feature>
<evidence type="ECO:0000313" key="2">
    <source>
        <dbReference type="EMBL" id="KAG6525585.1"/>
    </source>
</evidence>
<dbReference type="Gene3D" id="2.40.50.550">
    <property type="match status" value="1"/>
</dbReference>
<dbReference type="InterPro" id="IPR019734">
    <property type="entry name" value="TPR_rpt"/>
</dbReference>
<organism evidence="2 3">
    <name type="scientific">Zingiber officinale</name>
    <name type="common">Ginger</name>
    <name type="synonym">Amomum zingiber</name>
    <dbReference type="NCBI Taxonomy" id="94328"/>
    <lineage>
        <taxon>Eukaryota</taxon>
        <taxon>Viridiplantae</taxon>
        <taxon>Streptophyta</taxon>
        <taxon>Embryophyta</taxon>
        <taxon>Tracheophyta</taxon>
        <taxon>Spermatophyta</taxon>
        <taxon>Magnoliopsida</taxon>
        <taxon>Liliopsida</taxon>
        <taxon>Zingiberales</taxon>
        <taxon>Zingiberaceae</taxon>
        <taxon>Zingiber</taxon>
    </lineage>
</organism>
<reference evidence="2 3" key="1">
    <citation type="submission" date="2020-08" db="EMBL/GenBank/DDBJ databases">
        <title>Plant Genome Project.</title>
        <authorList>
            <person name="Zhang R.-G."/>
        </authorList>
    </citation>
    <scope>NUCLEOTIDE SEQUENCE [LARGE SCALE GENOMIC DNA]</scope>
    <source>
        <tissue evidence="2">Rhizome</tissue>
    </source>
</reference>
<protein>
    <submittedName>
        <fullName evidence="2">Uncharacterized protein</fullName>
    </submittedName>
</protein>
<keyword evidence="3" id="KW-1185">Reference proteome</keyword>
<keyword evidence="1" id="KW-0802">TPR repeat</keyword>
<name>A0A8J5LQC7_ZINOF</name>
<dbReference type="Gene3D" id="1.25.40.10">
    <property type="entry name" value="Tetratricopeptide repeat domain"/>
    <property type="match status" value="2"/>
</dbReference>
<dbReference type="PANTHER" id="PTHR26312">
    <property type="entry name" value="TETRATRICOPEPTIDE REPEAT PROTEIN 5"/>
    <property type="match status" value="1"/>
</dbReference>